<keyword evidence="3" id="KW-1185">Reference proteome</keyword>
<evidence type="ECO:0000259" key="1">
    <source>
        <dbReference type="Pfam" id="PF13649"/>
    </source>
</evidence>
<gene>
    <name evidence="2" type="ORF">GCM10022392_16630</name>
</gene>
<evidence type="ECO:0000313" key="3">
    <source>
        <dbReference type="Proteomes" id="UP001500841"/>
    </source>
</evidence>
<dbReference type="Pfam" id="PF13649">
    <property type="entry name" value="Methyltransf_25"/>
    <property type="match status" value="1"/>
</dbReference>
<protein>
    <recommendedName>
        <fullName evidence="1">Methyltransferase domain-containing protein</fullName>
    </recommendedName>
</protein>
<dbReference type="InterPro" id="IPR041698">
    <property type="entry name" value="Methyltransf_25"/>
</dbReference>
<dbReference type="EMBL" id="BAABCV010000005">
    <property type="protein sequence ID" value="GAA4094519.1"/>
    <property type="molecule type" value="Genomic_DNA"/>
</dbReference>
<dbReference type="Gene3D" id="3.40.50.150">
    <property type="entry name" value="Vaccinia Virus protein VP39"/>
    <property type="match status" value="1"/>
</dbReference>
<dbReference type="Proteomes" id="UP001500841">
    <property type="component" value="Unassembled WGS sequence"/>
</dbReference>
<feature type="domain" description="Methyltransferase" evidence="1">
    <location>
        <begin position="55"/>
        <end position="152"/>
    </location>
</feature>
<dbReference type="InterPro" id="IPR029063">
    <property type="entry name" value="SAM-dependent_MTases_sf"/>
</dbReference>
<proteinExistence type="predicted"/>
<dbReference type="SUPFAM" id="SSF53335">
    <property type="entry name" value="S-adenosyl-L-methionine-dependent methyltransferases"/>
    <property type="match status" value="1"/>
</dbReference>
<organism evidence="2 3">
    <name type="scientific">Mucilaginibacter panaciglaebae</name>
    <dbReference type="NCBI Taxonomy" id="502331"/>
    <lineage>
        <taxon>Bacteria</taxon>
        <taxon>Pseudomonadati</taxon>
        <taxon>Bacteroidota</taxon>
        <taxon>Sphingobacteriia</taxon>
        <taxon>Sphingobacteriales</taxon>
        <taxon>Sphingobacteriaceae</taxon>
        <taxon>Mucilaginibacter</taxon>
    </lineage>
</organism>
<sequence length="273" mass="31205">MEAAAPHINEQKAAEAFSTQSAIFDKIYSSNAIVNYKRERVRTHVLHYLKPQSSILELNAGTGEDATFFAGLGHKIHATDIAEGMQHKLREKAERYNLNNLISAELCSFTRLHELKKKGPYDHIFSNFAGLNCTAELDSVLRSLPTLLNAEGIATLVILPEFCLWESLLIFKGLFKTATRRWFSKNGAKAHVEGTHFTCWYYNPSYVIDQVKGSMDVLSVEGLCTIVPPSYIENFAEDHPRAYRLLKKWEDKLRFSWPWRAIGDYYIISLRKK</sequence>
<dbReference type="RefSeq" id="WP_345102829.1">
    <property type="nucleotide sequence ID" value="NZ_BAABCV010000005.1"/>
</dbReference>
<evidence type="ECO:0000313" key="2">
    <source>
        <dbReference type="EMBL" id="GAA4094519.1"/>
    </source>
</evidence>
<dbReference type="CDD" id="cd02440">
    <property type="entry name" value="AdoMet_MTases"/>
    <property type="match status" value="1"/>
</dbReference>
<name>A0ABP7WQP3_9SPHI</name>
<comment type="caution">
    <text evidence="2">The sequence shown here is derived from an EMBL/GenBank/DDBJ whole genome shotgun (WGS) entry which is preliminary data.</text>
</comment>
<reference evidence="3" key="1">
    <citation type="journal article" date="2019" name="Int. J. Syst. Evol. Microbiol.">
        <title>The Global Catalogue of Microorganisms (GCM) 10K type strain sequencing project: providing services to taxonomists for standard genome sequencing and annotation.</title>
        <authorList>
            <consortium name="The Broad Institute Genomics Platform"/>
            <consortium name="The Broad Institute Genome Sequencing Center for Infectious Disease"/>
            <person name="Wu L."/>
            <person name="Ma J."/>
        </authorList>
    </citation>
    <scope>NUCLEOTIDE SEQUENCE [LARGE SCALE GENOMIC DNA]</scope>
    <source>
        <strain evidence="3">JCM 17085</strain>
    </source>
</reference>
<accession>A0ABP7WQP3</accession>